<gene>
    <name evidence="1" type="ORF">C8Q71DRAFT_870583</name>
</gene>
<reference evidence="1 2" key="1">
    <citation type="journal article" date="2021" name="Environ. Microbiol.">
        <title>Gene family expansions and transcriptome signatures uncover fungal adaptations to wood decay.</title>
        <authorList>
            <person name="Hage H."/>
            <person name="Miyauchi S."/>
            <person name="Viragh M."/>
            <person name="Drula E."/>
            <person name="Min B."/>
            <person name="Chaduli D."/>
            <person name="Navarro D."/>
            <person name="Favel A."/>
            <person name="Norest M."/>
            <person name="Lesage-Meessen L."/>
            <person name="Balint B."/>
            <person name="Merenyi Z."/>
            <person name="de Eugenio L."/>
            <person name="Morin E."/>
            <person name="Martinez A.T."/>
            <person name="Baldrian P."/>
            <person name="Stursova M."/>
            <person name="Martinez M.J."/>
            <person name="Novotny C."/>
            <person name="Magnuson J.K."/>
            <person name="Spatafora J.W."/>
            <person name="Maurice S."/>
            <person name="Pangilinan J."/>
            <person name="Andreopoulos W."/>
            <person name="LaButti K."/>
            <person name="Hundley H."/>
            <person name="Na H."/>
            <person name="Kuo A."/>
            <person name="Barry K."/>
            <person name="Lipzen A."/>
            <person name="Henrissat B."/>
            <person name="Riley R."/>
            <person name="Ahrendt S."/>
            <person name="Nagy L.G."/>
            <person name="Grigoriev I.V."/>
            <person name="Martin F."/>
            <person name="Rosso M.N."/>
        </authorList>
    </citation>
    <scope>NUCLEOTIDE SEQUENCE [LARGE SCALE GENOMIC DNA]</scope>
    <source>
        <strain evidence="1 2">CIRM-BRFM 1785</strain>
    </source>
</reference>
<keyword evidence="2" id="KW-1185">Reference proteome</keyword>
<dbReference type="RefSeq" id="XP_047777646.1">
    <property type="nucleotide sequence ID" value="XM_047928328.1"/>
</dbReference>
<dbReference type="EMBL" id="JADCUA010000013">
    <property type="protein sequence ID" value="KAH9835213.1"/>
    <property type="molecule type" value="Genomic_DNA"/>
</dbReference>
<proteinExistence type="predicted"/>
<dbReference type="GeneID" id="72009060"/>
<sequence length="335" mass="37705">MPRAKNNADSRNNNMMVLQYLTSEEVLQQLSNLEPHDTDDESPVLQNLVDKVIGYRPSLEQKSSNRTEIIDHVINHAIQLLSKEQEQGHDSYLALFRELQSKRQVYMSQGTASHWQKRALITMLGLNSNGPSISDLMAGHALPTVIRSRGPTQMTRYQWMSERKRKEHVLVKESTGYYVVPPDKSVIFLSQASDEGPPEIELVVIRNIAMDAPISGALYQWLFDIAETACSERRDTRWANIQPKHPGKMVQVGLNGGPRHARVLGWAKSYTKVLSRDSREQHDTDIIGATGIVWSLIQSAAPRQGFTIKADGIDYKLSTARRSPPEAYISRGYAA</sequence>
<comment type="caution">
    <text evidence="1">The sequence shown here is derived from an EMBL/GenBank/DDBJ whole genome shotgun (WGS) entry which is preliminary data.</text>
</comment>
<evidence type="ECO:0000313" key="2">
    <source>
        <dbReference type="Proteomes" id="UP000814176"/>
    </source>
</evidence>
<dbReference type="Proteomes" id="UP000814176">
    <property type="component" value="Unassembled WGS sequence"/>
</dbReference>
<name>A0ABQ8KCB1_9APHY</name>
<evidence type="ECO:0000313" key="1">
    <source>
        <dbReference type="EMBL" id="KAH9835213.1"/>
    </source>
</evidence>
<protein>
    <submittedName>
        <fullName evidence="1">Uncharacterized protein</fullName>
    </submittedName>
</protein>
<organism evidence="1 2">
    <name type="scientific">Rhodofomes roseus</name>
    <dbReference type="NCBI Taxonomy" id="34475"/>
    <lineage>
        <taxon>Eukaryota</taxon>
        <taxon>Fungi</taxon>
        <taxon>Dikarya</taxon>
        <taxon>Basidiomycota</taxon>
        <taxon>Agaricomycotina</taxon>
        <taxon>Agaricomycetes</taxon>
        <taxon>Polyporales</taxon>
        <taxon>Rhodofomes</taxon>
    </lineage>
</organism>
<accession>A0ABQ8KCB1</accession>